<evidence type="ECO:0000256" key="2">
    <source>
        <dbReference type="ARBA" id="ARBA00022630"/>
    </source>
</evidence>
<proteinExistence type="inferred from homology"/>
<sequence>MRCQPMTRLVPPSRLISTSASITSTAKGQCDSIDRIKESEEEEVTHPDFVPVKPIITTKSPNPTWTYGIGITPSVSTGAAEHVEVDPYAPDRSMNSNYKLLISGIAPRPIGLLSTVSKGGKKNLAPFSYFQVVDHDPPLFIVGFSASSGLAKDTFKNLVDTSECVINTVSEDMVEAVVATSIDAPEGVSEWDISGLTQAPSSTVQPPRVEESIFSIEGELVDVKELGVPGQGRSVAATALIRARRFWVRGDATNDEVSHIDIEKLRPVAQLGGMAYARVSEVFDVTRKKWKDEIGGSDFLQQLQAEQAKGRERDDVNGKIEETQELRAGGSRV</sequence>
<dbReference type="Pfam" id="PF01613">
    <property type="entry name" value="Flavin_Reduct"/>
    <property type="match status" value="1"/>
</dbReference>
<evidence type="ECO:0000256" key="4">
    <source>
        <dbReference type="ARBA" id="ARBA00038054"/>
    </source>
</evidence>
<evidence type="ECO:0000256" key="1">
    <source>
        <dbReference type="ARBA" id="ARBA00001917"/>
    </source>
</evidence>
<dbReference type="InterPro" id="IPR002563">
    <property type="entry name" value="Flavin_Rdtase-like_dom"/>
</dbReference>
<dbReference type="SMART" id="SM00903">
    <property type="entry name" value="Flavin_Reduct"/>
    <property type="match status" value="1"/>
</dbReference>
<feature type="region of interest" description="Disordered" evidence="5">
    <location>
        <begin position="305"/>
        <end position="333"/>
    </location>
</feature>
<evidence type="ECO:0000256" key="5">
    <source>
        <dbReference type="SAM" id="MobiDB-lite"/>
    </source>
</evidence>
<accession>A0A9W8ZL36</accession>
<evidence type="ECO:0000313" key="8">
    <source>
        <dbReference type="Proteomes" id="UP001140510"/>
    </source>
</evidence>
<dbReference type="PANTHER" id="PTHR33798">
    <property type="entry name" value="FLAVOPROTEIN OXYGENASE"/>
    <property type="match status" value="1"/>
</dbReference>
<feature type="compositionally biased region" description="Basic and acidic residues" evidence="5">
    <location>
        <begin position="308"/>
        <end position="325"/>
    </location>
</feature>
<dbReference type="GO" id="GO:0010181">
    <property type="term" value="F:FMN binding"/>
    <property type="evidence" value="ECO:0007669"/>
    <property type="project" value="InterPro"/>
</dbReference>
<dbReference type="Gene3D" id="2.30.110.10">
    <property type="entry name" value="Electron Transport, Fmn-binding Protein, Chain A"/>
    <property type="match status" value="1"/>
</dbReference>
<dbReference type="PANTHER" id="PTHR33798:SF5">
    <property type="entry name" value="FLAVIN REDUCTASE LIKE DOMAIN-CONTAINING PROTEIN"/>
    <property type="match status" value="1"/>
</dbReference>
<comment type="similarity">
    <text evidence="4">Belongs to the flavoredoxin family.</text>
</comment>
<evidence type="ECO:0000256" key="3">
    <source>
        <dbReference type="ARBA" id="ARBA00022643"/>
    </source>
</evidence>
<comment type="caution">
    <text evidence="7">The sequence shown here is derived from an EMBL/GenBank/DDBJ whole genome shotgun (WGS) entry which is preliminary data.</text>
</comment>
<protein>
    <recommendedName>
        <fullName evidence="6">Flavin reductase like domain-containing protein</fullName>
    </recommendedName>
</protein>
<reference evidence="7" key="1">
    <citation type="submission" date="2022-10" db="EMBL/GenBank/DDBJ databases">
        <title>Tapping the CABI collections for fungal endophytes: first genome assemblies for Collariella, Neodidymelliopsis, Ascochyta clinopodiicola, Didymella pomorum, Didymosphaeria variabile, Neocosmospora piperis and Neocucurbitaria cava.</title>
        <authorList>
            <person name="Hill R."/>
        </authorList>
    </citation>
    <scope>NUCLEOTIDE SEQUENCE</scope>
    <source>
        <strain evidence="7">IMI 355091</strain>
    </source>
</reference>
<keyword evidence="2" id="KW-0285">Flavoprotein</keyword>
<dbReference type="OrthoDB" id="10250990at2759"/>
<comment type="cofactor">
    <cofactor evidence="1">
        <name>FMN</name>
        <dbReference type="ChEBI" id="CHEBI:58210"/>
    </cofactor>
</comment>
<dbReference type="SUPFAM" id="SSF50475">
    <property type="entry name" value="FMN-binding split barrel"/>
    <property type="match status" value="1"/>
</dbReference>
<keyword evidence="3" id="KW-0288">FMN</keyword>
<dbReference type="EMBL" id="JAPEVA010000008">
    <property type="protein sequence ID" value="KAJ4410462.1"/>
    <property type="molecule type" value="Genomic_DNA"/>
</dbReference>
<feature type="domain" description="Flavin reductase like" evidence="6">
    <location>
        <begin position="103"/>
        <end position="249"/>
    </location>
</feature>
<dbReference type="AlphaFoldDB" id="A0A9W8ZL36"/>
<gene>
    <name evidence="7" type="ORF">N0V91_001948</name>
</gene>
<evidence type="ECO:0000313" key="7">
    <source>
        <dbReference type="EMBL" id="KAJ4410462.1"/>
    </source>
</evidence>
<evidence type="ECO:0000259" key="6">
    <source>
        <dbReference type="SMART" id="SM00903"/>
    </source>
</evidence>
<dbReference type="InterPro" id="IPR012349">
    <property type="entry name" value="Split_barrel_FMN-bd"/>
</dbReference>
<name>A0A9W8ZL36_9PLEO</name>
<dbReference type="Proteomes" id="UP001140510">
    <property type="component" value="Unassembled WGS sequence"/>
</dbReference>
<organism evidence="7 8">
    <name type="scientific">Didymella pomorum</name>
    <dbReference type="NCBI Taxonomy" id="749634"/>
    <lineage>
        <taxon>Eukaryota</taxon>
        <taxon>Fungi</taxon>
        <taxon>Dikarya</taxon>
        <taxon>Ascomycota</taxon>
        <taxon>Pezizomycotina</taxon>
        <taxon>Dothideomycetes</taxon>
        <taxon>Pleosporomycetidae</taxon>
        <taxon>Pleosporales</taxon>
        <taxon>Pleosporineae</taxon>
        <taxon>Didymellaceae</taxon>
        <taxon>Didymella</taxon>
    </lineage>
</organism>
<keyword evidence="8" id="KW-1185">Reference proteome</keyword>